<evidence type="ECO:0000313" key="2">
    <source>
        <dbReference type="EMBL" id="APZ96371.1"/>
    </source>
</evidence>
<dbReference type="EMBL" id="CP017641">
    <property type="protein sequence ID" value="APZ96371.1"/>
    <property type="molecule type" value="Genomic_DNA"/>
</dbReference>
<feature type="transmembrane region" description="Helical" evidence="1">
    <location>
        <begin position="373"/>
        <end position="390"/>
    </location>
</feature>
<dbReference type="RefSeq" id="WP_077027412.1">
    <property type="nucleotide sequence ID" value="NZ_CP017641.1"/>
</dbReference>
<keyword evidence="1" id="KW-0812">Transmembrane</keyword>
<keyword evidence="1" id="KW-0472">Membrane</keyword>
<feature type="transmembrane region" description="Helical" evidence="1">
    <location>
        <begin position="434"/>
        <end position="454"/>
    </location>
</feature>
<dbReference type="OrthoDB" id="240094at2"/>
<protein>
    <submittedName>
        <fullName evidence="2">Uncharacterized protein</fullName>
    </submittedName>
</protein>
<reference evidence="2 3" key="1">
    <citation type="journal article" date="2016" name="Front. Microbiol.">
        <title>Fuerstia marisgermanicae gen. nov., sp. nov., an Unusual Member of the Phylum Planctomycetes from the German Wadden Sea.</title>
        <authorList>
            <person name="Kohn T."/>
            <person name="Heuer A."/>
            <person name="Jogler M."/>
            <person name="Vollmers J."/>
            <person name="Boedeker C."/>
            <person name="Bunk B."/>
            <person name="Rast P."/>
            <person name="Borchert D."/>
            <person name="Glockner I."/>
            <person name="Freese H.M."/>
            <person name="Klenk H.P."/>
            <person name="Overmann J."/>
            <person name="Kaster A.K."/>
            <person name="Rohde M."/>
            <person name="Wiegand S."/>
            <person name="Jogler C."/>
        </authorList>
    </citation>
    <scope>NUCLEOTIDE SEQUENCE [LARGE SCALE GENOMIC DNA]</scope>
    <source>
        <strain evidence="2 3">NH11</strain>
    </source>
</reference>
<evidence type="ECO:0000313" key="3">
    <source>
        <dbReference type="Proteomes" id="UP000187735"/>
    </source>
</evidence>
<keyword evidence="1" id="KW-1133">Transmembrane helix</keyword>
<gene>
    <name evidence="2" type="ORF">Fuma_06040</name>
</gene>
<accession>A0A1P8WQN3</accession>
<proteinExistence type="predicted"/>
<name>A0A1P8WQN3_9PLAN</name>
<dbReference type="KEGG" id="fmr:Fuma_06040"/>
<sequence>MVNTAPHSHDSETTRELNINLRGRTYPLTCRRALSSPNAPPPEPDSPTRSLSKRILSMLSFPTRHPDTFRGSSEIVRAYCSDMVLLETMATQWRRFLKQVRKANLTAVAGQNVSKRQQQQALDQALQVMGHESAVMVDDRGVLNGDLVEQPPVHVYQTLQETIRTVVSSFVEAMQQDLDQLSDLRVVGLLEWFGDRTCRFHFYEHQLTSVVDGRSTERQQVPMSRNGKTRLGTEVIEELTGRHVHSVTRKTELLIEAKSCAADHPDLVLPRVARECIRQCPTWLRPELQVVEGEKIREDWMELIRVEHHWQERFCKQRIQPHFDPALTIFGHYVLMGWDERAHQGEIQNRVRRSSDQLWQPTSSAATAPDHRLIAMVAGIAAALFGMFMLRSAGKLSGAMAVVLLPLTCLPTTYRYLSGGSGMIPLAQLKVRPIYLTGSVILTVMAIGFLMAAWSLHKPVLAIVALVPIGGAATMIHKARRIGGAA</sequence>
<keyword evidence="3" id="KW-1185">Reference proteome</keyword>
<dbReference type="Proteomes" id="UP000187735">
    <property type="component" value="Chromosome"/>
</dbReference>
<evidence type="ECO:0000256" key="1">
    <source>
        <dbReference type="SAM" id="Phobius"/>
    </source>
</evidence>
<feature type="transmembrane region" description="Helical" evidence="1">
    <location>
        <begin position="396"/>
        <end position="414"/>
    </location>
</feature>
<dbReference type="AlphaFoldDB" id="A0A1P8WQN3"/>
<organism evidence="2 3">
    <name type="scientific">Fuerstiella marisgermanici</name>
    <dbReference type="NCBI Taxonomy" id="1891926"/>
    <lineage>
        <taxon>Bacteria</taxon>
        <taxon>Pseudomonadati</taxon>
        <taxon>Planctomycetota</taxon>
        <taxon>Planctomycetia</taxon>
        <taxon>Planctomycetales</taxon>
        <taxon>Planctomycetaceae</taxon>
        <taxon>Fuerstiella</taxon>
    </lineage>
</organism>